<evidence type="ECO:0000313" key="2">
    <source>
        <dbReference type="EMBL" id="SOC45152.1"/>
    </source>
</evidence>
<protein>
    <submittedName>
        <fullName evidence="2">Uncharacterized protein</fullName>
    </submittedName>
</protein>
<reference evidence="2 3" key="1">
    <citation type="submission" date="2017-08" db="EMBL/GenBank/DDBJ databases">
        <authorList>
            <person name="de Groot N.N."/>
        </authorList>
    </citation>
    <scope>NUCLEOTIDE SEQUENCE [LARGE SCALE GENOMIC DNA]</scope>
    <source>
        <strain evidence="2 3">JC85</strain>
    </source>
</reference>
<feature type="transmembrane region" description="Helical" evidence="1">
    <location>
        <begin position="29"/>
        <end position="48"/>
    </location>
</feature>
<evidence type="ECO:0000256" key="1">
    <source>
        <dbReference type="SAM" id="Phobius"/>
    </source>
</evidence>
<dbReference type="EMBL" id="OBQD01000014">
    <property type="protein sequence ID" value="SOC45152.1"/>
    <property type="molecule type" value="Genomic_DNA"/>
</dbReference>
<gene>
    <name evidence="2" type="ORF">SAMN05892877_11426</name>
</gene>
<keyword evidence="3" id="KW-1185">Reference proteome</keyword>
<keyword evidence="1" id="KW-0472">Membrane</keyword>
<dbReference type="AlphaFoldDB" id="A0A285UTJ8"/>
<organism evidence="2 3">
    <name type="scientific">Rhizobium subbaraonis</name>
    <dbReference type="NCBI Taxonomy" id="908946"/>
    <lineage>
        <taxon>Bacteria</taxon>
        <taxon>Pseudomonadati</taxon>
        <taxon>Pseudomonadota</taxon>
        <taxon>Alphaproteobacteria</taxon>
        <taxon>Hyphomicrobiales</taxon>
        <taxon>Rhizobiaceae</taxon>
        <taxon>Rhizobium/Agrobacterium group</taxon>
        <taxon>Rhizobium</taxon>
    </lineage>
</organism>
<dbReference type="RefSeq" id="WP_097141758.1">
    <property type="nucleotide sequence ID" value="NZ_OBQD01000014.1"/>
</dbReference>
<dbReference type="Proteomes" id="UP000219167">
    <property type="component" value="Unassembled WGS sequence"/>
</dbReference>
<keyword evidence="1" id="KW-1133">Transmembrane helix</keyword>
<evidence type="ECO:0000313" key="3">
    <source>
        <dbReference type="Proteomes" id="UP000219167"/>
    </source>
</evidence>
<sequence length="76" mass="7867">MGPFVFFVCAAVAMIIVFATLKGRGDPVGWWLGLAHGALCLLALAGWAATRDANFAVPMALLAIYGGATCINEIVA</sequence>
<name>A0A285UTJ8_9HYPH</name>
<keyword evidence="1" id="KW-0812">Transmembrane</keyword>
<accession>A0A285UTJ8</accession>
<feature type="transmembrane region" description="Helical" evidence="1">
    <location>
        <begin position="55"/>
        <end position="75"/>
    </location>
</feature>
<proteinExistence type="predicted"/>